<dbReference type="SUPFAM" id="SSF52833">
    <property type="entry name" value="Thioredoxin-like"/>
    <property type="match status" value="1"/>
</dbReference>
<dbReference type="InterPro" id="IPR006869">
    <property type="entry name" value="DUF547"/>
</dbReference>
<dbReference type="Gene3D" id="1.10.10.10">
    <property type="entry name" value="Winged helix-like DNA-binding domain superfamily/Winged helix DNA-binding domain"/>
    <property type="match status" value="1"/>
</dbReference>
<reference evidence="3 4" key="1">
    <citation type="submission" date="2019-07" db="EMBL/GenBank/DDBJ databases">
        <title>WGS assembly of Gossypium tomentosum.</title>
        <authorList>
            <person name="Chen Z.J."/>
            <person name="Sreedasyam A."/>
            <person name="Ando A."/>
            <person name="Song Q."/>
            <person name="De L."/>
            <person name="Hulse-Kemp A."/>
            <person name="Ding M."/>
            <person name="Ye W."/>
            <person name="Kirkbride R."/>
            <person name="Jenkins J."/>
            <person name="Plott C."/>
            <person name="Lovell J."/>
            <person name="Lin Y.-M."/>
            <person name="Vaughn R."/>
            <person name="Liu B."/>
            <person name="Li W."/>
            <person name="Simpson S."/>
            <person name="Scheffler B."/>
            <person name="Saski C."/>
            <person name="Grover C."/>
            <person name="Hu G."/>
            <person name="Conover J."/>
            <person name="Carlson J."/>
            <person name="Shu S."/>
            <person name="Boston L."/>
            <person name="Williams M."/>
            <person name="Peterson D."/>
            <person name="Mcgee K."/>
            <person name="Jones D."/>
            <person name="Wendel J."/>
            <person name="Stelly D."/>
            <person name="Grimwood J."/>
            <person name="Schmutz J."/>
        </authorList>
    </citation>
    <scope>NUCLEOTIDE SEQUENCE [LARGE SCALE GENOMIC DNA]</scope>
    <source>
        <strain evidence="3">7179.01</strain>
    </source>
</reference>
<evidence type="ECO:0000256" key="1">
    <source>
        <dbReference type="SAM" id="MobiDB-lite"/>
    </source>
</evidence>
<dbReference type="InterPro" id="IPR036390">
    <property type="entry name" value="WH_DNA-bd_sf"/>
</dbReference>
<feature type="region of interest" description="Disordered" evidence="1">
    <location>
        <begin position="33"/>
        <end position="109"/>
    </location>
</feature>
<dbReference type="AlphaFoldDB" id="A0A5D2MYM5"/>
<dbReference type="Pfam" id="PF00462">
    <property type="entry name" value="Glutaredoxin"/>
    <property type="match status" value="1"/>
</dbReference>
<dbReference type="SMART" id="SM00049">
    <property type="entry name" value="DEP"/>
    <property type="match status" value="1"/>
</dbReference>
<feature type="domain" description="DEP" evidence="2">
    <location>
        <begin position="348"/>
        <end position="421"/>
    </location>
</feature>
<evidence type="ECO:0000313" key="3">
    <source>
        <dbReference type="EMBL" id="TYH96475.1"/>
    </source>
</evidence>
<feature type="region of interest" description="Disordered" evidence="1">
    <location>
        <begin position="135"/>
        <end position="154"/>
    </location>
</feature>
<dbReference type="Pfam" id="PF00610">
    <property type="entry name" value="DEP"/>
    <property type="match status" value="1"/>
</dbReference>
<dbReference type="EMBL" id="CM017621">
    <property type="protein sequence ID" value="TYH96475.1"/>
    <property type="molecule type" value="Genomic_DNA"/>
</dbReference>
<dbReference type="Gene3D" id="3.40.30.10">
    <property type="entry name" value="Glutaredoxin"/>
    <property type="match status" value="1"/>
</dbReference>
<feature type="compositionally biased region" description="Basic and acidic residues" evidence="1">
    <location>
        <begin position="33"/>
        <end position="49"/>
    </location>
</feature>
<dbReference type="Pfam" id="PF04784">
    <property type="entry name" value="DUF547"/>
    <property type="match status" value="1"/>
</dbReference>
<dbReference type="PANTHER" id="PTHR46361">
    <property type="entry name" value="ELECTRON CARRIER/ PROTEIN DISULFIDE OXIDOREDUCTASE"/>
    <property type="match status" value="1"/>
</dbReference>
<dbReference type="SUPFAM" id="SSF46785">
    <property type="entry name" value="Winged helix' DNA-binding domain"/>
    <property type="match status" value="1"/>
</dbReference>
<dbReference type="PROSITE" id="PS51354">
    <property type="entry name" value="GLUTAREDOXIN_2"/>
    <property type="match status" value="1"/>
</dbReference>
<accession>A0A5D2MYM5</accession>
<dbReference type="PROSITE" id="PS50186">
    <property type="entry name" value="DEP"/>
    <property type="match status" value="1"/>
</dbReference>
<gene>
    <name evidence="3" type="ORF">ES332_A12G179700v1</name>
</gene>
<sequence length="696" mass="79642">MLNLRSPLYIYICSFPFLYFFFTNQIAMDSSEQEKVDGDIDVEKKKDKTANGYGGDGGEAKGTASSADKDSGDFYDVEIEKSNGEKEEKPPQESKEESTSISSKTEEFNDKEITIHSPKIFCNARNHYLPAIKSQAHLPKPDPPATPRVERSKSLSIAETMPSIGKYISDRSSSFSAAIVRRLSSWKEDNGDLVVKNDSLNLEVTEFHIPGVKVIVKLKSEAERLGLDLKGRISFFTRSNCRDCTAVRHFFREKGLIYVEINIDVFPKREKELIERTGSSQVPQIFFNEKWYGGLTALNELRNGGEMEVKLREMVGERCPEGAPAIPVYGVDDEEEEDDVLLETVRALRKTLPIQDRLIKMKMVKNCFSGVDLVEGIMDHLDRGRKKSVITAKLMAQKHFFHHVFGENEFEEGNHFYRFLEHEPFIMGCFNYRSSTNDSEPKPASFLADRLSKLMFAILEAYASDDRLHVNYSGIDRSEEFRRYLNVARDLQRVNMKLLSPSERLALFLNLHNAMAIHAVISIGHPEGVLDKRAFFNEFLYLVGGYPYSLNIILNGTLRRNRTSPYSFFRPFSKGDRRLELAPHKLNPLIHFGLCNGTRSSPAVRFFTADGVESELRCSAKEYFQRGAIQFNMEKRTVYLTRIIKWYNEDFGTEKDILKWVMKYLDSTQSGLLAHLLADDGHINIMYQDYDWSGNL</sequence>
<evidence type="ECO:0000313" key="4">
    <source>
        <dbReference type="Proteomes" id="UP000322667"/>
    </source>
</evidence>
<dbReference type="InterPro" id="IPR000591">
    <property type="entry name" value="DEP_dom"/>
</dbReference>
<dbReference type="PANTHER" id="PTHR46361:SF1">
    <property type="entry name" value="F26K24.21 PROTEIN"/>
    <property type="match status" value="1"/>
</dbReference>
<dbReference type="InterPro" id="IPR036249">
    <property type="entry name" value="Thioredoxin-like_sf"/>
</dbReference>
<dbReference type="CDD" id="cd04371">
    <property type="entry name" value="DEP"/>
    <property type="match status" value="1"/>
</dbReference>
<dbReference type="Proteomes" id="UP000322667">
    <property type="component" value="Chromosome A12"/>
</dbReference>
<organism evidence="3 4">
    <name type="scientific">Gossypium tomentosum</name>
    <name type="common">Hawaiian cotton</name>
    <name type="synonym">Gossypium sandvicense</name>
    <dbReference type="NCBI Taxonomy" id="34277"/>
    <lineage>
        <taxon>Eukaryota</taxon>
        <taxon>Viridiplantae</taxon>
        <taxon>Streptophyta</taxon>
        <taxon>Embryophyta</taxon>
        <taxon>Tracheophyta</taxon>
        <taxon>Spermatophyta</taxon>
        <taxon>Magnoliopsida</taxon>
        <taxon>eudicotyledons</taxon>
        <taxon>Gunneridae</taxon>
        <taxon>Pentapetalae</taxon>
        <taxon>rosids</taxon>
        <taxon>malvids</taxon>
        <taxon>Malvales</taxon>
        <taxon>Malvaceae</taxon>
        <taxon>Malvoideae</taxon>
        <taxon>Gossypium</taxon>
    </lineage>
</organism>
<proteinExistence type="predicted"/>
<keyword evidence="4" id="KW-1185">Reference proteome</keyword>
<dbReference type="InterPro" id="IPR002109">
    <property type="entry name" value="Glutaredoxin"/>
</dbReference>
<name>A0A5D2MYM5_GOSTO</name>
<dbReference type="GO" id="GO:0035556">
    <property type="term" value="P:intracellular signal transduction"/>
    <property type="evidence" value="ECO:0007669"/>
    <property type="project" value="InterPro"/>
</dbReference>
<evidence type="ECO:0000259" key="2">
    <source>
        <dbReference type="PROSITE" id="PS50186"/>
    </source>
</evidence>
<feature type="compositionally biased region" description="Basic and acidic residues" evidence="1">
    <location>
        <begin position="67"/>
        <end position="109"/>
    </location>
</feature>
<dbReference type="InterPro" id="IPR036388">
    <property type="entry name" value="WH-like_DNA-bd_sf"/>
</dbReference>
<protein>
    <recommendedName>
        <fullName evidence="2">DEP domain-containing protein</fullName>
    </recommendedName>
</protein>
<dbReference type="CDD" id="cd03027">
    <property type="entry name" value="GRX_DEP"/>
    <property type="match status" value="1"/>
</dbReference>